<gene>
    <name evidence="4" type="ORF">DR950_17510</name>
</gene>
<dbReference type="GO" id="GO:0016491">
    <property type="term" value="F:oxidoreductase activity"/>
    <property type="evidence" value="ECO:0007669"/>
    <property type="project" value="InterPro"/>
</dbReference>
<dbReference type="Pfam" id="PF04075">
    <property type="entry name" value="F420H2_quin_red"/>
    <property type="match status" value="1"/>
</dbReference>
<reference evidence="4 5" key="1">
    <citation type="submission" date="2018-08" db="EMBL/GenBank/DDBJ databases">
        <title>Diversity &amp; Physiological Properties of Lignin-Decomposing Actinobacteria from Soil.</title>
        <authorList>
            <person name="Roh S.G."/>
            <person name="Kim S.B."/>
        </authorList>
    </citation>
    <scope>NUCLEOTIDE SEQUENCE [LARGE SCALE GENOMIC DNA]</scope>
    <source>
        <strain evidence="4 5">MMS17-GH009</strain>
    </source>
</reference>
<evidence type="ECO:0000256" key="1">
    <source>
        <dbReference type="ARBA" id="ARBA00008710"/>
    </source>
</evidence>
<comment type="catalytic activity">
    <reaction evidence="2">
        <text>oxidized coenzyme F420-(gamma-L-Glu)(n) + a quinol + H(+) = reduced coenzyme F420-(gamma-L-Glu)(n) + a quinone</text>
        <dbReference type="Rhea" id="RHEA:39663"/>
        <dbReference type="Rhea" id="RHEA-COMP:12939"/>
        <dbReference type="Rhea" id="RHEA-COMP:14378"/>
        <dbReference type="ChEBI" id="CHEBI:15378"/>
        <dbReference type="ChEBI" id="CHEBI:24646"/>
        <dbReference type="ChEBI" id="CHEBI:132124"/>
        <dbReference type="ChEBI" id="CHEBI:133980"/>
        <dbReference type="ChEBI" id="CHEBI:139511"/>
    </reaction>
</comment>
<evidence type="ECO:0000256" key="3">
    <source>
        <dbReference type="SAM" id="MobiDB-lite"/>
    </source>
</evidence>
<dbReference type="SUPFAM" id="SSF50475">
    <property type="entry name" value="FMN-binding split barrel"/>
    <property type="match status" value="1"/>
</dbReference>
<dbReference type="InterPro" id="IPR012349">
    <property type="entry name" value="Split_barrel_FMN-bd"/>
</dbReference>
<dbReference type="NCBIfam" id="TIGR00026">
    <property type="entry name" value="hi_GC_TIGR00026"/>
    <property type="match status" value="1"/>
</dbReference>
<dbReference type="Proteomes" id="UP000263377">
    <property type="component" value="Unassembled WGS sequence"/>
</dbReference>
<proteinExistence type="inferred from homology"/>
<feature type="region of interest" description="Disordered" evidence="3">
    <location>
        <begin position="1"/>
        <end position="21"/>
    </location>
</feature>
<dbReference type="AlphaFoldDB" id="A0A372ZV89"/>
<evidence type="ECO:0000256" key="2">
    <source>
        <dbReference type="ARBA" id="ARBA00049106"/>
    </source>
</evidence>
<protein>
    <submittedName>
        <fullName evidence="4">Nitroreductase family deazaflavin-dependent oxidoreductase</fullName>
    </submittedName>
</protein>
<dbReference type="Gene3D" id="2.30.110.10">
    <property type="entry name" value="Electron Transport, Fmn-binding Protein, Chain A"/>
    <property type="match status" value="1"/>
</dbReference>
<name>A0A372ZV89_9ACTN</name>
<dbReference type="PANTHER" id="PTHR39428">
    <property type="entry name" value="F420H(2)-DEPENDENT QUINONE REDUCTASE RV1261C"/>
    <property type="match status" value="1"/>
</dbReference>
<comment type="similarity">
    <text evidence="1">Belongs to the F420H(2)-dependent quinone reductase family.</text>
</comment>
<dbReference type="GO" id="GO:0005886">
    <property type="term" value="C:plasma membrane"/>
    <property type="evidence" value="ECO:0007669"/>
    <property type="project" value="TreeGrafter"/>
</dbReference>
<comment type="caution">
    <text evidence="4">The sequence shown here is derived from an EMBL/GenBank/DDBJ whole genome shotgun (WGS) entry which is preliminary data.</text>
</comment>
<sequence length="152" mass="16159">MTDETRPGPSGRHPEPADGAGEFNRNVIAEFRTRQGAVGGPLADAPVLLLTVVGARSGEPRTTPLVYLPDGGRLVVFASNGGSEQDPLWYRNLVAHPEVTVEVGAERYPALAAPVDPAEHDALWARQIAAQPQFAGYRTTARTVPLVALSRA</sequence>
<evidence type="ECO:0000313" key="5">
    <source>
        <dbReference type="Proteomes" id="UP000263377"/>
    </source>
</evidence>
<accession>A0A372ZV89</accession>
<evidence type="ECO:0000313" key="4">
    <source>
        <dbReference type="EMBL" id="RGD59342.1"/>
    </source>
</evidence>
<dbReference type="RefSeq" id="WP_079271734.1">
    <property type="nucleotide sequence ID" value="NZ_QVIG01000001.1"/>
</dbReference>
<keyword evidence="5" id="KW-1185">Reference proteome</keyword>
<dbReference type="InterPro" id="IPR004378">
    <property type="entry name" value="F420H2_quin_Rdtase"/>
</dbReference>
<dbReference type="PANTHER" id="PTHR39428:SF1">
    <property type="entry name" value="F420H(2)-DEPENDENT QUINONE REDUCTASE RV1261C"/>
    <property type="match status" value="1"/>
</dbReference>
<feature type="compositionally biased region" description="Basic and acidic residues" evidence="3">
    <location>
        <begin position="1"/>
        <end position="16"/>
    </location>
</feature>
<organism evidence="4 5">
    <name type="scientific">Kitasatospora xanthocidica</name>
    <dbReference type="NCBI Taxonomy" id="83382"/>
    <lineage>
        <taxon>Bacteria</taxon>
        <taxon>Bacillati</taxon>
        <taxon>Actinomycetota</taxon>
        <taxon>Actinomycetes</taxon>
        <taxon>Kitasatosporales</taxon>
        <taxon>Streptomycetaceae</taxon>
        <taxon>Kitasatospora</taxon>
    </lineage>
</organism>
<dbReference type="EMBL" id="QVIG01000001">
    <property type="protein sequence ID" value="RGD59342.1"/>
    <property type="molecule type" value="Genomic_DNA"/>
</dbReference>
<dbReference type="GO" id="GO:0070967">
    <property type="term" value="F:coenzyme F420 binding"/>
    <property type="evidence" value="ECO:0007669"/>
    <property type="project" value="TreeGrafter"/>
</dbReference>